<dbReference type="AlphaFoldDB" id="A0A2Z2NKL9"/>
<reference evidence="2 3" key="1">
    <citation type="submission" date="2016-12" db="EMBL/GenBank/DDBJ databases">
        <authorList>
            <person name="Song W.-J."/>
            <person name="Kurnit D.M."/>
        </authorList>
    </citation>
    <scope>NUCLEOTIDE SEQUENCE [LARGE SCALE GENOMIC DNA]</scope>
    <source>
        <strain evidence="2 3">IMCC3135</strain>
    </source>
</reference>
<organism evidence="2 3">
    <name type="scientific">Granulosicoccus antarcticus IMCC3135</name>
    <dbReference type="NCBI Taxonomy" id="1192854"/>
    <lineage>
        <taxon>Bacteria</taxon>
        <taxon>Pseudomonadati</taxon>
        <taxon>Pseudomonadota</taxon>
        <taxon>Gammaproteobacteria</taxon>
        <taxon>Chromatiales</taxon>
        <taxon>Granulosicoccaceae</taxon>
        <taxon>Granulosicoccus</taxon>
    </lineage>
</organism>
<accession>A0A2Z2NKL9</accession>
<gene>
    <name evidence="2" type="ORF">IMCC3135_09225</name>
</gene>
<keyword evidence="1" id="KW-0472">Membrane</keyword>
<dbReference type="KEGG" id="gai:IMCC3135_09225"/>
<evidence type="ECO:0000313" key="3">
    <source>
        <dbReference type="Proteomes" id="UP000250079"/>
    </source>
</evidence>
<evidence type="ECO:0000313" key="2">
    <source>
        <dbReference type="EMBL" id="ASJ71942.1"/>
    </source>
</evidence>
<keyword evidence="1" id="KW-0812">Transmembrane</keyword>
<sequence length="263" mass="28074">MQQNCDRQVGSALTETIILSIAMVPLFFAIPMIGKLADIRQTGEQAARYGSWEATVNTRGSGAATIERTEERFFKSQNSAIASIAQDLPEHSLWGNDRAQSTGYRGDTDVRIDLDASAARAWQYDFTGQPAGAIIGEQAGRVGKLLDGIGSNDWSIESNALVRSGVEIEVKANNWLREDACSASQNAGCLSVSSVIMADSWGAGSESQAKNRVKSLVPASALEPVGDMMAIVGEFPIFKEMKGLKGALGHVDMGVLPDYAKGE</sequence>
<evidence type="ECO:0000256" key="1">
    <source>
        <dbReference type="SAM" id="Phobius"/>
    </source>
</evidence>
<keyword evidence="1" id="KW-1133">Transmembrane helix</keyword>
<dbReference type="EMBL" id="CP018632">
    <property type="protein sequence ID" value="ASJ71942.1"/>
    <property type="molecule type" value="Genomic_DNA"/>
</dbReference>
<dbReference type="Proteomes" id="UP000250079">
    <property type="component" value="Chromosome"/>
</dbReference>
<keyword evidence="3" id="KW-1185">Reference proteome</keyword>
<name>A0A2Z2NKL9_9GAMM</name>
<dbReference type="RefSeq" id="WP_088917313.1">
    <property type="nucleotide sequence ID" value="NZ_CP018632.1"/>
</dbReference>
<dbReference type="OrthoDB" id="6839462at2"/>
<feature type="transmembrane region" description="Helical" evidence="1">
    <location>
        <begin position="12"/>
        <end position="33"/>
    </location>
</feature>
<protein>
    <submittedName>
        <fullName evidence="2">Uncharacterized protein</fullName>
    </submittedName>
</protein>
<proteinExistence type="predicted"/>